<keyword evidence="3" id="KW-1185">Reference proteome</keyword>
<feature type="compositionally biased region" description="Polar residues" evidence="1">
    <location>
        <begin position="152"/>
        <end position="162"/>
    </location>
</feature>
<gene>
    <name evidence="2" type="ORF">BGZ96_000889</name>
</gene>
<comment type="caution">
    <text evidence="2">The sequence shown here is derived from an EMBL/GenBank/DDBJ whole genome shotgun (WGS) entry which is preliminary data.</text>
</comment>
<protein>
    <submittedName>
        <fullName evidence="2">Uncharacterized protein</fullName>
    </submittedName>
</protein>
<feature type="region of interest" description="Disordered" evidence="1">
    <location>
        <begin position="407"/>
        <end position="455"/>
    </location>
</feature>
<feature type="region of interest" description="Disordered" evidence="1">
    <location>
        <begin position="232"/>
        <end position="252"/>
    </location>
</feature>
<feature type="region of interest" description="Disordered" evidence="1">
    <location>
        <begin position="126"/>
        <end position="207"/>
    </location>
</feature>
<feature type="compositionally biased region" description="Low complexity" evidence="1">
    <location>
        <begin position="237"/>
        <end position="251"/>
    </location>
</feature>
<dbReference type="EMBL" id="JAAAIM010001134">
    <property type="protein sequence ID" value="KAG0282041.1"/>
    <property type="molecule type" value="Genomic_DNA"/>
</dbReference>
<proteinExistence type="predicted"/>
<feature type="compositionally biased region" description="Polar residues" evidence="1">
    <location>
        <begin position="437"/>
        <end position="448"/>
    </location>
</feature>
<name>A0ABQ7JNB3_9FUNG</name>
<feature type="region of interest" description="Disordered" evidence="1">
    <location>
        <begin position="367"/>
        <end position="387"/>
    </location>
</feature>
<dbReference type="Proteomes" id="UP001194696">
    <property type="component" value="Unassembled WGS sequence"/>
</dbReference>
<evidence type="ECO:0000313" key="3">
    <source>
        <dbReference type="Proteomes" id="UP001194696"/>
    </source>
</evidence>
<feature type="compositionally biased region" description="Basic and acidic residues" evidence="1">
    <location>
        <begin position="128"/>
        <end position="141"/>
    </location>
</feature>
<reference evidence="2 3" key="1">
    <citation type="journal article" date="2020" name="Fungal Divers.">
        <title>Resolving the Mortierellaceae phylogeny through synthesis of multi-gene phylogenetics and phylogenomics.</title>
        <authorList>
            <person name="Vandepol N."/>
            <person name="Liber J."/>
            <person name="Desiro A."/>
            <person name="Na H."/>
            <person name="Kennedy M."/>
            <person name="Barry K."/>
            <person name="Grigoriev I.V."/>
            <person name="Miller A.N."/>
            <person name="O'Donnell K."/>
            <person name="Stajich J.E."/>
            <person name="Bonito G."/>
        </authorList>
    </citation>
    <scope>NUCLEOTIDE SEQUENCE [LARGE SCALE GENOMIC DNA]</scope>
    <source>
        <strain evidence="2 3">AD045</strain>
    </source>
</reference>
<accession>A0ABQ7JNB3</accession>
<organism evidence="2 3">
    <name type="scientific">Linnemannia gamsii</name>
    <dbReference type="NCBI Taxonomy" id="64522"/>
    <lineage>
        <taxon>Eukaryota</taxon>
        <taxon>Fungi</taxon>
        <taxon>Fungi incertae sedis</taxon>
        <taxon>Mucoromycota</taxon>
        <taxon>Mortierellomycotina</taxon>
        <taxon>Mortierellomycetes</taxon>
        <taxon>Mortierellales</taxon>
        <taxon>Mortierellaceae</taxon>
        <taxon>Linnemannia</taxon>
    </lineage>
</organism>
<sequence length="455" mass="49637">MAQGSTNQPIIGGIDGVFPFRANGKPKMETKGLNMFIPGTTTFMGQALHVKLMLPWNQDSAEHAVFPLAQRLWSSQEEPGLLYDIRGSYRSSTWTSGMSRRELLGTNVSRCNSAVPDLPEGVEIELPYAERQKAGDGDARSRSYMPTPPSPSDSNLLQSRRSSVPILRTRSIHDPLFSPSDEGHGSMRSNLPPQARADKGKKRARSEQWMDEFQLEDENDSELVDKRYLQPIGTGMSSSSRSGRRFASASGQGDVTPVLGRLPKLVLVEDDDNATAMTDPLGLSAVSGKRSRFNHLTQEHMSQQDEEDTELQDFDRELELLGRKYAAEIHSKNVAATKNDACKPARAASMGPPRSPLKEVSDEEMNRLLGKRRVGRPSKQEDAKRSALMNKIKTSGQSMLLDIAVPQSGKASAKRVTRSAAASQPAGLSSRAGSAIASDSGSTASAKSAYQFEEE</sequence>
<evidence type="ECO:0000256" key="1">
    <source>
        <dbReference type="SAM" id="MobiDB-lite"/>
    </source>
</evidence>
<evidence type="ECO:0000313" key="2">
    <source>
        <dbReference type="EMBL" id="KAG0282041.1"/>
    </source>
</evidence>